<feature type="compositionally biased region" description="Polar residues" evidence="8">
    <location>
        <begin position="276"/>
        <end position="287"/>
    </location>
</feature>
<dbReference type="PROSITE" id="PS51633">
    <property type="entry name" value="CXC"/>
    <property type="match status" value="1"/>
</dbReference>
<dbReference type="EC" id="2.1.1.356" evidence="1"/>
<protein>
    <recommendedName>
        <fullName evidence="1">[histone H3]-lysine(27) N-trimethyltransferase</fullName>
        <ecNumber evidence="1">2.1.1.356</ecNumber>
    </recommendedName>
</protein>
<feature type="domain" description="SET" evidence="9">
    <location>
        <begin position="626"/>
        <end position="742"/>
    </location>
</feature>
<dbReference type="GO" id="GO:0031507">
    <property type="term" value="P:heterochromatin formation"/>
    <property type="evidence" value="ECO:0007669"/>
    <property type="project" value="TreeGrafter"/>
</dbReference>
<dbReference type="GO" id="GO:0003682">
    <property type="term" value="F:chromatin binding"/>
    <property type="evidence" value="ECO:0007669"/>
    <property type="project" value="TreeGrafter"/>
</dbReference>
<reference evidence="11" key="1">
    <citation type="submission" date="2021-02" db="EMBL/GenBank/DDBJ databases">
        <authorList>
            <person name="Nowell W R."/>
        </authorList>
    </citation>
    <scope>NUCLEOTIDE SEQUENCE</scope>
</reference>
<dbReference type="GO" id="GO:0035098">
    <property type="term" value="C:ESC/E(Z) complex"/>
    <property type="evidence" value="ECO:0007669"/>
    <property type="project" value="TreeGrafter"/>
</dbReference>
<dbReference type="CDD" id="cd10519">
    <property type="entry name" value="SET_EZH"/>
    <property type="match status" value="1"/>
</dbReference>
<dbReference type="Pfam" id="PF18264">
    <property type="entry name" value="preSET_CXC"/>
    <property type="match status" value="1"/>
</dbReference>
<dbReference type="PANTHER" id="PTHR45747:SF4">
    <property type="entry name" value="HISTONE-LYSINE N-METHYLTRANSFERASE E(Z)"/>
    <property type="match status" value="1"/>
</dbReference>
<dbReference type="PANTHER" id="PTHR45747">
    <property type="entry name" value="HISTONE-LYSINE N-METHYLTRANSFERASE E(Z)"/>
    <property type="match status" value="1"/>
</dbReference>
<dbReference type="InterPro" id="IPR046341">
    <property type="entry name" value="SET_dom_sf"/>
</dbReference>
<keyword evidence="6" id="KW-0804">Transcription</keyword>
<feature type="compositionally biased region" description="Polar residues" evidence="8">
    <location>
        <begin position="7"/>
        <end position="16"/>
    </location>
</feature>
<dbReference type="EMBL" id="CAJOBG010000240">
    <property type="protein sequence ID" value="CAF3783318.1"/>
    <property type="molecule type" value="Genomic_DNA"/>
</dbReference>
<dbReference type="InterPro" id="IPR045318">
    <property type="entry name" value="EZH1/2-like"/>
</dbReference>
<evidence type="ECO:0000256" key="6">
    <source>
        <dbReference type="ARBA" id="ARBA00023163"/>
    </source>
</evidence>
<evidence type="ECO:0000313" key="12">
    <source>
        <dbReference type="Proteomes" id="UP000663866"/>
    </source>
</evidence>
<proteinExistence type="predicted"/>
<organism evidence="11 12">
    <name type="scientific">Rotaria magnacalcarata</name>
    <dbReference type="NCBI Taxonomy" id="392030"/>
    <lineage>
        <taxon>Eukaryota</taxon>
        <taxon>Metazoa</taxon>
        <taxon>Spiralia</taxon>
        <taxon>Gnathifera</taxon>
        <taxon>Rotifera</taxon>
        <taxon>Eurotatoria</taxon>
        <taxon>Bdelloidea</taxon>
        <taxon>Philodinida</taxon>
        <taxon>Philodinidae</taxon>
        <taxon>Rotaria</taxon>
    </lineage>
</organism>
<dbReference type="Gene3D" id="2.170.270.10">
    <property type="entry name" value="SET domain"/>
    <property type="match status" value="1"/>
</dbReference>
<dbReference type="Proteomes" id="UP000663866">
    <property type="component" value="Unassembled WGS sequence"/>
</dbReference>
<comment type="catalytic activity">
    <reaction evidence="7">
        <text>L-lysyl(27)-[histone H3] + 3 S-adenosyl-L-methionine = N(6),N(6),N(6)-trimethyl-L-lysyl(27)-[histone H3] + 3 S-adenosyl-L-homocysteine + 3 H(+)</text>
        <dbReference type="Rhea" id="RHEA:60292"/>
        <dbReference type="Rhea" id="RHEA-COMP:15535"/>
        <dbReference type="Rhea" id="RHEA-COMP:15548"/>
        <dbReference type="ChEBI" id="CHEBI:15378"/>
        <dbReference type="ChEBI" id="CHEBI:29969"/>
        <dbReference type="ChEBI" id="CHEBI:57856"/>
        <dbReference type="ChEBI" id="CHEBI:59789"/>
        <dbReference type="ChEBI" id="CHEBI:61961"/>
        <dbReference type="EC" id="2.1.1.356"/>
    </reaction>
</comment>
<name>A0A819AW26_9BILA</name>
<evidence type="ECO:0000256" key="4">
    <source>
        <dbReference type="ARBA" id="ARBA00022691"/>
    </source>
</evidence>
<feature type="region of interest" description="Disordered" evidence="8">
    <location>
        <begin position="543"/>
        <end position="562"/>
    </location>
</feature>
<feature type="compositionally biased region" description="Low complexity" evidence="8">
    <location>
        <begin position="549"/>
        <end position="558"/>
    </location>
</feature>
<dbReference type="GO" id="GO:0140951">
    <property type="term" value="F:histone H3K27 trimethyltransferase activity"/>
    <property type="evidence" value="ECO:0007669"/>
    <property type="project" value="UniProtKB-EC"/>
</dbReference>
<feature type="domain" description="CXC" evidence="10">
    <location>
        <begin position="423"/>
        <end position="534"/>
    </location>
</feature>
<evidence type="ECO:0000256" key="7">
    <source>
        <dbReference type="ARBA" id="ARBA00048568"/>
    </source>
</evidence>
<keyword evidence="12" id="KW-1185">Reference proteome</keyword>
<keyword evidence="5" id="KW-0805">Transcription regulation</keyword>
<evidence type="ECO:0000256" key="8">
    <source>
        <dbReference type="SAM" id="MobiDB-lite"/>
    </source>
</evidence>
<evidence type="ECO:0000313" key="11">
    <source>
        <dbReference type="EMBL" id="CAF3783318.1"/>
    </source>
</evidence>
<evidence type="ECO:0000256" key="3">
    <source>
        <dbReference type="ARBA" id="ARBA00022679"/>
    </source>
</evidence>
<keyword evidence="2" id="KW-0489">Methyltransferase</keyword>
<accession>A0A819AW26</accession>
<evidence type="ECO:0000256" key="1">
    <source>
        <dbReference type="ARBA" id="ARBA00012186"/>
    </source>
</evidence>
<dbReference type="InterPro" id="IPR041355">
    <property type="entry name" value="Pre-SET_CXC"/>
</dbReference>
<dbReference type="GO" id="GO:0032259">
    <property type="term" value="P:methylation"/>
    <property type="evidence" value="ECO:0007669"/>
    <property type="project" value="UniProtKB-KW"/>
</dbReference>
<dbReference type="AlphaFoldDB" id="A0A819AW26"/>
<dbReference type="SMART" id="SM00317">
    <property type="entry name" value="SET"/>
    <property type="match status" value="1"/>
</dbReference>
<evidence type="ECO:0000256" key="2">
    <source>
        <dbReference type="ARBA" id="ARBA00022603"/>
    </source>
</evidence>
<dbReference type="InterPro" id="IPR026489">
    <property type="entry name" value="CXC_dom"/>
</dbReference>
<feature type="region of interest" description="Disordered" evidence="8">
    <location>
        <begin position="1"/>
        <end position="22"/>
    </location>
</feature>
<dbReference type="Pfam" id="PF00856">
    <property type="entry name" value="SET"/>
    <property type="match status" value="1"/>
</dbReference>
<dbReference type="SUPFAM" id="SSF82199">
    <property type="entry name" value="SET domain"/>
    <property type="match status" value="1"/>
</dbReference>
<evidence type="ECO:0000259" key="9">
    <source>
        <dbReference type="PROSITE" id="PS50280"/>
    </source>
</evidence>
<feature type="compositionally biased region" description="Polar residues" evidence="8">
    <location>
        <begin position="246"/>
        <end position="263"/>
    </location>
</feature>
<comment type="caution">
    <text evidence="11">The sequence shown here is derived from an EMBL/GenBank/DDBJ whole genome shotgun (WGS) entry which is preliminary data.</text>
</comment>
<gene>
    <name evidence="11" type="ORF">OVN521_LOCUS2901</name>
</gene>
<dbReference type="PROSITE" id="PS50280">
    <property type="entry name" value="SET"/>
    <property type="match status" value="1"/>
</dbReference>
<dbReference type="InterPro" id="IPR001214">
    <property type="entry name" value="SET_dom"/>
</dbReference>
<keyword evidence="3" id="KW-0808">Transferase</keyword>
<sequence length="783" mass="89901">MRETRKSNNPSQQQLLNDKKSDVLRQAAEHEYIKLFRQTHKTSHKAARNFLRQVAHRPPPSPIAIPIPKSTIELKTIDNDDSNNNDDVRTLSVTVSDGANQKSQKHATIVTMMPSLSSVRELISYVPTLKNIATRGELTGIPYLGDTFDREDQELINSISGESSKQNKAIIRKNKLDEHLLETLYETLRSNKAWQIYSNEQIIDVILEKPSHLQLPKQLCISNDHQSPPCCSTCYKHEREHLKRSLSPSHVNEQQHNYSQTSSELHESIRKRQRKSTSLNHSPSSAKLNFPRNENLHTHHCVDQHYHSIENQKKLSSQNLLTRIENQMKNQYLNQSGQQQDNLSVNNWTLTDRSLFRLFYFVFHGDLCLVKQIFHDNRTCKDMYQQFIVDAKYFSERISLNNSFQFSIRQPYRRKMLEGATRSFLFHIKKNMNPNNHNKKSTLKPVYQPCLHDGPCISSNKNCSCMKNGTYCEKYCNCSIDCPHRFPGCACKGACLLNNCLCCAEGRECDPDLCHKCGASLFLNPNEEFHSTVKLEPKISLPTTTGVQRKSSSSSLSRRSTRTKINENLPTRQHSLRACRTVEPSYKQVRNQSKRTTSRTSLSSNTILNMPMITCANIGLQRKSFKQILVGESDVAGYGAFLGSPVAYPGDLIAEYTGEIISEEEADRRGRLYDKQACSYLFNLDSERCVDARQFGSKIRFANHSSKPNCVPKVKLVNGDYRIGIYAKQTIFQGDELFFEYMYDAHHRQQFVNNERVEELEQDGLTILKRYGDNFILARPSYD</sequence>
<evidence type="ECO:0000256" key="5">
    <source>
        <dbReference type="ARBA" id="ARBA00023015"/>
    </source>
</evidence>
<evidence type="ECO:0000259" key="10">
    <source>
        <dbReference type="PROSITE" id="PS51633"/>
    </source>
</evidence>
<feature type="region of interest" description="Disordered" evidence="8">
    <location>
        <begin position="245"/>
        <end position="293"/>
    </location>
</feature>
<keyword evidence="4" id="KW-0949">S-adenosyl-L-methionine</keyword>